<dbReference type="SUPFAM" id="SSF56112">
    <property type="entry name" value="Protein kinase-like (PK-like)"/>
    <property type="match status" value="1"/>
</dbReference>
<dbReference type="AlphaFoldDB" id="A0A9X2H8A5"/>
<dbReference type="RefSeq" id="WP_253963946.1">
    <property type="nucleotide sequence ID" value="NZ_JALHBS010000043.1"/>
</dbReference>
<evidence type="ECO:0000313" key="1">
    <source>
        <dbReference type="EMBL" id="MCP3055083.1"/>
    </source>
</evidence>
<dbReference type="EMBL" id="JALHBS010000043">
    <property type="protein sequence ID" value="MCP3055083.1"/>
    <property type="molecule type" value="Genomic_DNA"/>
</dbReference>
<sequence>MQRSHPRLPSAFVADTVLKRDIFGEIAFGHLEGAPQTVVTRRRVDRSARWARPLAWHLAGREIRALEALDAVAGTPKLIGVDKEALYRSWIEGTPLHVAKPVGNVAYFRDAKRLLRQIHRAGITHNDLAKPQNWLITPDGKAALIDMQLATVFARRTRLFRLLAREDLRHLLKQKRSFCREALTPAEKKLLATKSLPARLWMRTFKPIYNAVTRGLFNWSDGEGTQDRMDTEGKAIGARLASDPAILAHALSPFPYPKRQGVGIYAFVETAPGNDAPALEKRLLAAAAPRPDVVQAVERLPRDASGRVREDLLRLVAINQVDRIDALAGDADADALAATRAIAANRRNFTDRRLKG</sequence>
<keyword evidence="1" id="KW-0418">Kinase</keyword>
<evidence type="ECO:0000313" key="2">
    <source>
        <dbReference type="Proteomes" id="UP001155220"/>
    </source>
</evidence>
<dbReference type="InterPro" id="IPR011009">
    <property type="entry name" value="Kinase-like_dom_sf"/>
</dbReference>
<reference evidence="1" key="1">
    <citation type="submission" date="2022-03" db="EMBL/GenBank/DDBJ databases">
        <title>Aurantimonas Liuensis sp. Nov., isolated from the hadal seawater of the Mariana Trench.</title>
        <authorList>
            <person name="Liu R."/>
        </authorList>
    </citation>
    <scope>NUCLEOTIDE SEQUENCE</scope>
    <source>
        <strain evidence="1">LRZ36</strain>
    </source>
</reference>
<keyword evidence="1" id="KW-0723">Serine/threonine-protein kinase</keyword>
<organism evidence="1 2">
    <name type="scientific">Aurantimonas marianensis</name>
    <dbReference type="NCBI Taxonomy" id="2920428"/>
    <lineage>
        <taxon>Bacteria</taxon>
        <taxon>Pseudomonadati</taxon>
        <taxon>Pseudomonadota</taxon>
        <taxon>Alphaproteobacteria</taxon>
        <taxon>Hyphomicrobiales</taxon>
        <taxon>Aurantimonadaceae</taxon>
        <taxon>Aurantimonas</taxon>
    </lineage>
</organism>
<protein>
    <submittedName>
        <fullName evidence="1">Serine/threonine protein kinase</fullName>
    </submittedName>
</protein>
<comment type="caution">
    <text evidence="1">The sequence shown here is derived from an EMBL/GenBank/DDBJ whole genome shotgun (WGS) entry which is preliminary data.</text>
</comment>
<dbReference type="Gene3D" id="1.10.510.10">
    <property type="entry name" value="Transferase(Phosphotransferase) domain 1"/>
    <property type="match status" value="1"/>
</dbReference>
<keyword evidence="2" id="KW-1185">Reference proteome</keyword>
<dbReference type="Proteomes" id="UP001155220">
    <property type="component" value="Unassembled WGS sequence"/>
</dbReference>
<dbReference type="GO" id="GO:0004674">
    <property type="term" value="F:protein serine/threonine kinase activity"/>
    <property type="evidence" value="ECO:0007669"/>
    <property type="project" value="UniProtKB-KW"/>
</dbReference>
<name>A0A9X2H8A5_9HYPH</name>
<keyword evidence="1" id="KW-0808">Transferase</keyword>
<proteinExistence type="predicted"/>
<gene>
    <name evidence="1" type="ORF">MJ956_07940</name>
</gene>
<accession>A0A9X2H8A5</accession>